<comment type="subcellular location">
    <subcellularLocation>
        <location evidence="11">Endoplasmic reticulum membrane</location>
        <topology evidence="11">Single-pass membrane protein</topology>
    </subcellularLocation>
</comment>
<evidence type="ECO:0000256" key="2">
    <source>
        <dbReference type="ARBA" id="ARBA00008616"/>
    </source>
</evidence>
<evidence type="ECO:0000256" key="8">
    <source>
        <dbReference type="ARBA" id="ARBA00023004"/>
    </source>
</evidence>
<comment type="catalytic activity">
    <reaction evidence="10 11">
        <text>N(6)-L-threonylcarbamoyladenosine(37) in tRNA + (sulfur carrier)-SH + AH2 + 2 S-adenosyl-L-methionine = 2-methylsulfanyl-N(6)-L-threonylcarbamoyladenosine(37) in tRNA + (sulfur carrier)-H + 5'-deoxyadenosine + L-methionine + A + S-adenosyl-L-homocysteine + 2 H(+)</text>
        <dbReference type="Rhea" id="RHEA:37075"/>
        <dbReference type="Rhea" id="RHEA-COMP:10163"/>
        <dbReference type="Rhea" id="RHEA-COMP:11092"/>
        <dbReference type="Rhea" id="RHEA-COMP:14737"/>
        <dbReference type="Rhea" id="RHEA-COMP:14739"/>
        <dbReference type="ChEBI" id="CHEBI:13193"/>
        <dbReference type="ChEBI" id="CHEBI:15378"/>
        <dbReference type="ChEBI" id="CHEBI:17319"/>
        <dbReference type="ChEBI" id="CHEBI:17499"/>
        <dbReference type="ChEBI" id="CHEBI:29917"/>
        <dbReference type="ChEBI" id="CHEBI:57844"/>
        <dbReference type="ChEBI" id="CHEBI:57856"/>
        <dbReference type="ChEBI" id="CHEBI:59789"/>
        <dbReference type="ChEBI" id="CHEBI:64428"/>
        <dbReference type="ChEBI" id="CHEBI:74418"/>
        <dbReference type="ChEBI" id="CHEBI:74420"/>
        <dbReference type="EC" id="2.8.4.5"/>
    </reaction>
</comment>
<dbReference type="PANTHER" id="PTHR11918">
    <property type="entry name" value="RADICAL SAM PROTEINS"/>
    <property type="match status" value="1"/>
</dbReference>
<comment type="similarity">
    <text evidence="2 11">Belongs to the methylthiotransferase family. CDKAL1 subfamily.</text>
</comment>
<feature type="domain" description="TRAM" evidence="12">
    <location>
        <begin position="280"/>
        <end position="342"/>
    </location>
</feature>
<keyword evidence="4 11" id="KW-0808">Transferase</keyword>
<dbReference type="InterPro" id="IPR006638">
    <property type="entry name" value="Elp3/MiaA/NifB-like_rSAM"/>
</dbReference>
<keyword evidence="9 11" id="KW-0411">Iron-sulfur</keyword>
<dbReference type="GO" id="GO:0035598">
    <property type="term" value="F:tRNA (N(6)-L-threonylcarbamoyladenosine(37)-C(2))-methylthiotransferase activity"/>
    <property type="evidence" value="ECO:0007669"/>
    <property type="project" value="UniProtKB-UniRule"/>
</dbReference>
<dbReference type="SUPFAM" id="SSF102114">
    <property type="entry name" value="Radical SAM enzymes"/>
    <property type="match status" value="1"/>
</dbReference>
<dbReference type="InterPro" id="IPR023404">
    <property type="entry name" value="rSAM_horseshoe"/>
</dbReference>
<dbReference type="FunFam" id="3.80.30.20:FF:000002">
    <property type="entry name" value="threonylcarbamoyladenosine tRNA methylthiotransferase isoform X2"/>
    <property type="match status" value="1"/>
</dbReference>
<proteinExistence type="inferred from homology"/>
<dbReference type="SFLD" id="SFLDG01082">
    <property type="entry name" value="B12-binding_domain_containing"/>
    <property type="match status" value="1"/>
</dbReference>
<evidence type="ECO:0000259" key="12">
    <source>
        <dbReference type="PROSITE" id="PS50926"/>
    </source>
</evidence>
<dbReference type="SMART" id="SM00729">
    <property type="entry name" value="Elp3"/>
    <property type="match status" value="1"/>
</dbReference>
<evidence type="ECO:0000313" key="15">
    <source>
        <dbReference type="Proteomes" id="UP000031668"/>
    </source>
</evidence>
<dbReference type="PANTHER" id="PTHR11918:SF45">
    <property type="entry name" value="THREONYLCARBAMOYLADENOSINE TRNA METHYLTHIOTRANSFERASE"/>
    <property type="match status" value="1"/>
</dbReference>
<accession>A0A0C2M926</accession>
<keyword evidence="6 11" id="KW-0819">tRNA processing</keyword>
<sequence>MYGVSAIGINQIDRIVEVVEETLKGNTVRLLHKDRTEGKYVPLHNPKVRRNNFVEIIAISTGCLNQCTYCKTKHSRGELGSYSVEEIVQRVQQSLSEGVMEIWITSEDTGAYGKDIGTSLPVLLREIIAVLPKYAMMRVGMTNPPYILEHMQAMSEILNHPRVYSFLHIPVQSGSDCVLTEMAREYNVEDFCTLVDFMRQHVENINIATDVICGFPTETDEDFMETFELIKKYKFHSLFINQFYPRPGTVAARMVQLPAQIAKQRTKTISELFKSYSLYDDRVGQEYDVLIVEYAKDKQHLVGHNKFYEQILIEKDDTLMGKWAKVRVTETSKFYMKGIVLDIL</sequence>
<evidence type="ECO:0000313" key="14">
    <source>
        <dbReference type="EMBL" id="KII60824.1"/>
    </source>
</evidence>
<dbReference type="Pfam" id="PF01938">
    <property type="entry name" value="TRAM"/>
    <property type="match status" value="1"/>
</dbReference>
<dbReference type="OrthoDB" id="1730074at2759"/>
<evidence type="ECO:0000256" key="5">
    <source>
        <dbReference type="ARBA" id="ARBA00022691"/>
    </source>
</evidence>
<evidence type="ECO:0000256" key="9">
    <source>
        <dbReference type="ARBA" id="ARBA00023014"/>
    </source>
</evidence>
<feature type="domain" description="Radical SAM core" evidence="13">
    <location>
        <begin position="49"/>
        <end position="280"/>
    </location>
</feature>
<organism evidence="14 15">
    <name type="scientific">Thelohanellus kitauei</name>
    <name type="common">Myxosporean</name>
    <dbReference type="NCBI Taxonomy" id="669202"/>
    <lineage>
        <taxon>Eukaryota</taxon>
        <taxon>Metazoa</taxon>
        <taxon>Cnidaria</taxon>
        <taxon>Myxozoa</taxon>
        <taxon>Myxosporea</taxon>
        <taxon>Bivalvulida</taxon>
        <taxon>Platysporina</taxon>
        <taxon>Myxobolidae</taxon>
        <taxon>Thelohanellus</taxon>
    </lineage>
</organism>
<dbReference type="InterPro" id="IPR007197">
    <property type="entry name" value="rSAM"/>
</dbReference>
<gene>
    <name evidence="14" type="ORF">RF11_05700</name>
</gene>
<dbReference type="CDD" id="cd01335">
    <property type="entry name" value="Radical_SAM"/>
    <property type="match status" value="1"/>
</dbReference>
<dbReference type="NCBIfam" id="TIGR01578">
    <property type="entry name" value="MiaB-like-B"/>
    <property type="match status" value="1"/>
</dbReference>
<dbReference type="InterPro" id="IPR006466">
    <property type="entry name" value="MiaB-like_arc_euk"/>
</dbReference>
<evidence type="ECO:0000256" key="11">
    <source>
        <dbReference type="RuleBase" id="RU368081"/>
    </source>
</evidence>
<dbReference type="OMA" id="GCRTNLF"/>
<dbReference type="InterPro" id="IPR058240">
    <property type="entry name" value="rSAM_sf"/>
</dbReference>
<name>A0A0C2M926_THEKT</name>
<dbReference type="GO" id="GO:0051539">
    <property type="term" value="F:4 iron, 4 sulfur cluster binding"/>
    <property type="evidence" value="ECO:0007669"/>
    <property type="project" value="UniProtKB-UniRule"/>
</dbReference>
<dbReference type="PROSITE" id="PS01278">
    <property type="entry name" value="MTTASE_RADICAL"/>
    <property type="match status" value="1"/>
</dbReference>
<keyword evidence="8 11" id="KW-0408">Iron</keyword>
<dbReference type="GO" id="GO:0046872">
    <property type="term" value="F:metal ion binding"/>
    <property type="evidence" value="ECO:0007669"/>
    <property type="project" value="UniProtKB-UniRule"/>
</dbReference>
<keyword evidence="5 11" id="KW-0949">S-adenosyl-L-methionine</keyword>
<protein>
    <recommendedName>
        <fullName evidence="11">tRNA-t(6)A37 methylthiotransferase</fullName>
        <ecNumber evidence="11">2.8.4.5</ecNumber>
    </recommendedName>
</protein>
<evidence type="ECO:0000256" key="4">
    <source>
        <dbReference type="ARBA" id="ARBA00022679"/>
    </source>
</evidence>
<dbReference type="GO" id="GO:0005789">
    <property type="term" value="C:endoplasmic reticulum membrane"/>
    <property type="evidence" value="ECO:0007669"/>
    <property type="project" value="UniProtKB-SubCell"/>
</dbReference>
<comment type="caution">
    <text evidence="14">The sequence shown here is derived from an EMBL/GenBank/DDBJ whole genome shotgun (WGS) entry which is preliminary data.</text>
</comment>
<evidence type="ECO:0000256" key="10">
    <source>
        <dbReference type="ARBA" id="ARBA00051661"/>
    </source>
</evidence>
<dbReference type="NCBIfam" id="TIGR00089">
    <property type="entry name" value="MiaB/RimO family radical SAM methylthiotransferase"/>
    <property type="match status" value="1"/>
</dbReference>
<dbReference type="InterPro" id="IPR005839">
    <property type="entry name" value="Methylthiotransferase"/>
</dbReference>
<reference evidence="14 15" key="1">
    <citation type="journal article" date="2014" name="Genome Biol. Evol.">
        <title>The genome of the myxosporean Thelohanellus kitauei shows adaptations to nutrient acquisition within its fish host.</title>
        <authorList>
            <person name="Yang Y."/>
            <person name="Xiong J."/>
            <person name="Zhou Z."/>
            <person name="Huo F."/>
            <person name="Miao W."/>
            <person name="Ran C."/>
            <person name="Liu Y."/>
            <person name="Zhang J."/>
            <person name="Feng J."/>
            <person name="Wang M."/>
            <person name="Wang M."/>
            <person name="Wang L."/>
            <person name="Yao B."/>
        </authorList>
    </citation>
    <scope>NUCLEOTIDE SEQUENCE [LARGE SCALE GENOMIC DNA]</scope>
    <source>
        <strain evidence="14">Wuqing</strain>
    </source>
</reference>
<comment type="function">
    <text evidence="1 11">Catalyzes the methylthiolation of N6-threonylcarbamoyladenosine (t(6)A), leading to the formation of 2-methylthio-N6-threonylcarbamoyladenosine (ms(2)t(6)A) at position 37 in tRNAs that read codons beginning with adenine.</text>
</comment>
<dbReference type="Gene3D" id="3.80.30.20">
    <property type="entry name" value="tm_1862 like domain"/>
    <property type="match status" value="1"/>
</dbReference>
<keyword evidence="11" id="KW-0256">Endoplasmic reticulum</keyword>
<dbReference type="PROSITE" id="PS50926">
    <property type="entry name" value="TRAM"/>
    <property type="match status" value="1"/>
</dbReference>
<evidence type="ECO:0000256" key="6">
    <source>
        <dbReference type="ARBA" id="ARBA00022694"/>
    </source>
</evidence>
<dbReference type="EMBL" id="JWZT01005415">
    <property type="protein sequence ID" value="KII60824.1"/>
    <property type="molecule type" value="Genomic_DNA"/>
</dbReference>
<dbReference type="EC" id="2.8.4.5" evidence="11"/>
<evidence type="ECO:0000256" key="1">
    <source>
        <dbReference type="ARBA" id="ARBA00002399"/>
    </source>
</evidence>
<comment type="cofactor">
    <cofactor evidence="11">
        <name>[4Fe-4S] cluster</name>
        <dbReference type="ChEBI" id="CHEBI:49883"/>
    </cofactor>
    <text evidence="11">Binds 1 or 2 [4Fe-4S] cluster. One cluster is coordinated with 3 cysteines and an exchangeable S-adenosyl-L-methionine.</text>
</comment>
<evidence type="ECO:0000256" key="3">
    <source>
        <dbReference type="ARBA" id="ARBA00022485"/>
    </source>
</evidence>
<dbReference type="AlphaFoldDB" id="A0A0C2M926"/>
<dbReference type="Pfam" id="PF04055">
    <property type="entry name" value="Radical_SAM"/>
    <property type="match status" value="1"/>
</dbReference>
<keyword evidence="15" id="KW-1185">Reference proteome</keyword>
<evidence type="ECO:0000256" key="7">
    <source>
        <dbReference type="ARBA" id="ARBA00022723"/>
    </source>
</evidence>
<evidence type="ECO:0000259" key="13">
    <source>
        <dbReference type="PROSITE" id="PS51918"/>
    </source>
</evidence>
<keyword evidence="7 11" id="KW-0479">Metal-binding</keyword>
<dbReference type="InterPro" id="IPR020612">
    <property type="entry name" value="Methylthiotransferase_CS"/>
</dbReference>
<dbReference type="Proteomes" id="UP000031668">
    <property type="component" value="Unassembled WGS sequence"/>
</dbReference>
<dbReference type="PROSITE" id="PS51918">
    <property type="entry name" value="RADICAL_SAM"/>
    <property type="match status" value="1"/>
</dbReference>
<dbReference type="SFLD" id="SFLDS00029">
    <property type="entry name" value="Radical_SAM"/>
    <property type="match status" value="1"/>
</dbReference>
<dbReference type="InterPro" id="IPR002792">
    <property type="entry name" value="TRAM_dom"/>
</dbReference>
<keyword evidence="3 11" id="KW-0004">4Fe-4S</keyword>